<evidence type="ECO:0000256" key="2">
    <source>
        <dbReference type="ARBA" id="ARBA00022598"/>
    </source>
</evidence>
<evidence type="ECO:0000256" key="1">
    <source>
        <dbReference type="ARBA" id="ARBA00006432"/>
    </source>
</evidence>
<dbReference type="GO" id="GO:0044539">
    <property type="term" value="P:long-chain fatty acid import into cell"/>
    <property type="evidence" value="ECO:0007669"/>
    <property type="project" value="TreeGrafter"/>
</dbReference>
<feature type="transmembrane region" description="Helical" evidence="5">
    <location>
        <begin position="31"/>
        <end position="53"/>
    </location>
</feature>
<dbReference type="EMBL" id="BART01019650">
    <property type="protein sequence ID" value="GAG94532.1"/>
    <property type="molecule type" value="Genomic_DNA"/>
</dbReference>
<feature type="domain" description="AMP-dependent synthetase/ligase" evidence="6">
    <location>
        <begin position="17"/>
        <end position="170"/>
    </location>
</feature>
<accession>X1CNL2</accession>
<dbReference type="InterPro" id="IPR042099">
    <property type="entry name" value="ANL_N_sf"/>
</dbReference>
<evidence type="ECO:0000256" key="3">
    <source>
        <dbReference type="ARBA" id="ARBA00022741"/>
    </source>
</evidence>
<evidence type="ECO:0000259" key="6">
    <source>
        <dbReference type="Pfam" id="PF00501"/>
    </source>
</evidence>
<proteinExistence type="inferred from homology"/>
<keyword evidence="2" id="KW-0436">Ligase</keyword>
<dbReference type="PANTHER" id="PTHR43107">
    <property type="entry name" value="LONG-CHAIN FATTY ACID TRANSPORT PROTEIN"/>
    <property type="match status" value="1"/>
</dbReference>
<keyword evidence="5" id="KW-1133">Transmembrane helix</keyword>
<dbReference type="AlphaFoldDB" id="X1CNL2"/>
<dbReference type="GO" id="GO:0005886">
    <property type="term" value="C:plasma membrane"/>
    <property type="evidence" value="ECO:0007669"/>
    <property type="project" value="TreeGrafter"/>
</dbReference>
<sequence>ALQDNRRILNPFGWLAFESSQKDVVYSPLPLYHSLALVVGWAGAIQVGATFAFRKRFSASEFWKDIKKFGATCFMYIGELPRYLINRPKSEYIENTTLKKMLGVGFRKDIWDNFKSRFHIEHILEFYGATEGAAGLFNIEEVPGMIGRRTIPGIIIAVKVNEETGEFYKDKEGFLIECNSGETGMMLAKIEENSAFLGYKDKSKTNERVIRNVLEKGDVYFNTGDLVNLHDDNWVSFADRYGDTFRWKGENVSTMEVESILNSFGGFEMCNVYGVEIPKTDGKAGMICIKLND</sequence>
<dbReference type="Gene3D" id="3.40.50.12780">
    <property type="entry name" value="N-terminal domain of ligase-like"/>
    <property type="match status" value="1"/>
</dbReference>
<comment type="similarity">
    <text evidence="1">Belongs to the ATP-dependent AMP-binding enzyme family.</text>
</comment>
<dbReference type="GO" id="GO:0005524">
    <property type="term" value="F:ATP binding"/>
    <property type="evidence" value="ECO:0007669"/>
    <property type="project" value="UniProtKB-KW"/>
</dbReference>
<name>X1CNL2_9ZZZZ</name>
<protein>
    <recommendedName>
        <fullName evidence="6">AMP-dependent synthetase/ligase domain-containing protein</fullName>
    </recommendedName>
</protein>
<evidence type="ECO:0000256" key="4">
    <source>
        <dbReference type="ARBA" id="ARBA00022840"/>
    </source>
</evidence>
<organism evidence="7">
    <name type="scientific">marine sediment metagenome</name>
    <dbReference type="NCBI Taxonomy" id="412755"/>
    <lineage>
        <taxon>unclassified sequences</taxon>
        <taxon>metagenomes</taxon>
        <taxon>ecological metagenomes</taxon>
    </lineage>
</organism>
<keyword evidence="5" id="KW-0812">Transmembrane</keyword>
<keyword evidence="4" id="KW-0067">ATP-binding</keyword>
<comment type="caution">
    <text evidence="7">The sequence shown here is derived from an EMBL/GenBank/DDBJ whole genome shotgun (WGS) entry which is preliminary data.</text>
</comment>
<evidence type="ECO:0000256" key="5">
    <source>
        <dbReference type="SAM" id="Phobius"/>
    </source>
</evidence>
<dbReference type="Pfam" id="PF00501">
    <property type="entry name" value="AMP-binding"/>
    <property type="match status" value="1"/>
</dbReference>
<dbReference type="GO" id="GO:0005324">
    <property type="term" value="F:long-chain fatty acid transmembrane transporter activity"/>
    <property type="evidence" value="ECO:0007669"/>
    <property type="project" value="TreeGrafter"/>
</dbReference>
<feature type="non-terminal residue" evidence="7">
    <location>
        <position position="1"/>
    </location>
</feature>
<dbReference type="GO" id="GO:0004467">
    <property type="term" value="F:long-chain fatty acid-CoA ligase activity"/>
    <property type="evidence" value="ECO:0007669"/>
    <property type="project" value="TreeGrafter"/>
</dbReference>
<dbReference type="SUPFAM" id="SSF56801">
    <property type="entry name" value="Acetyl-CoA synthetase-like"/>
    <property type="match status" value="1"/>
</dbReference>
<dbReference type="InterPro" id="IPR000873">
    <property type="entry name" value="AMP-dep_synth/lig_dom"/>
</dbReference>
<keyword evidence="3" id="KW-0547">Nucleotide-binding</keyword>
<keyword evidence="5" id="KW-0472">Membrane</keyword>
<evidence type="ECO:0000313" key="7">
    <source>
        <dbReference type="EMBL" id="GAG94532.1"/>
    </source>
</evidence>
<dbReference type="PANTHER" id="PTHR43107:SF15">
    <property type="entry name" value="FATTY ACID TRANSPORT PROTEIN 3, ISOFORM A"/>
    <property type="match status" value="1"/>
</dbReference>
<gene>
    <name evidence="7" type="ORF">S01H4_36718</name>
</gene>
<feature type="non-terminal residue" evidence="7">
    <location>
        <position position="293"/>
    </location>
</feature>
<reference evidence="7" key="1">
    <citation type="journal article" date="2014" name="Front. Microbiol.">
        <title>High frequency of phylogenetically diverse reductive dehalogenase-homologous genes in deep subseafloor sedimentary metagenomes.</title>
        <authorList>
            <person name="Kawai M."/>
            <person name="Futagami T."/>
            <person name="Toyoda A."/>
            <person name="Takaki Y."/>
            <person name="Nishi S."/>
            <person name="Hori S."/>
            <person name="Arai W."/>
            <person name="Tsubouchi T."/>
            <person name="Morono Y."/>
            <person name="Uchiyama I."/>
            <person name="Ito T."/>
            <person name="Fujiyama A."/>
            <person name="Inagaki F."/>
            <person name="Takami H."/>
        </authorList>
    </citation>
    <scope>NUCLEOTIDE SEQUENCE</scope>
    <source>
        <strain evidence="7">Expedition CK06-06</strain>
    </source>
</reference>